<dbReference type="Proteomes" id="UP001189429">
    <property type="component" value="Unassembled WGS sequence"/>
</dbReference>
<reference evidence="2" key="1">
    <citation type="submission" date="2023-10" db="EMBL/GenBank/DDBJ databases">
        <authorList>
            <person name="Chen Y."/>
            <person name="Shah S."/>
            <person name="Dougan E. K."/>
            <person name="Thang M."/>
            <person name="Chan C."/>
        </authorList>
    </citation>
    <scope>NUCLEOTIDE SEQUENCE [LARGE SCALE GENOMIC DNA]</scope>
</reference>
<gene>
    <name evidence="2" type="ORF">PCOR1329_LOCUS21338</name>
</gene>
<comment type="caution">
    <text evidence="2">The sequence shown here is derived from an EMBL/GenBank/DDBJ whole genome shotgun (WGS) entry which is preliminary data.</text>
</comment>
<sequence>SRSKLGAMPLAIILQIGIALRCATALQLPRGDVGSGSSNSSLPIISLRLAPGARPLPDVAATVASLVAAREALESELWAGLRSELAGTLENASLAIQGAAAAAKSRVDDRGRENLGAGSLFASEDGKNVNGNYSSVRVAVERRAPVGGAALAKIKSIEQKQRQAEILMFEQASEEMRVLTS</sequence>
<evidence type="ECO:0000256" key="1">
    <source>
        <dbReference type="SAM" id="SignalP"/>
    </source>
</evidence>
<feature type="non-terminal residue" evidence="2">
    <location>
        <position position="1"/>
    </location>
</feature>
<organism evidence="2 3">
    <name type="scientific">Prorocentrum cordatum</name>
    <dbReference type="NCBI Taxonomy" id="2364126"/>
    <lineage>
        <taxon>Eukaryota</taxon>
        <taxon>Sar</taxon>
        <taxon>Alveolata</taxon>
        <taxon>Dinophyceae</taxon>
        <taxon>Prorocentrales</taxon>
        <taxon>Prorocentraceae</taxon>
        <taxon>Prorocentrum</taxon>
    </lineage>
</organism>
<feature type="non-terminal residue" evidence="2">
    <location>
        <position position="181"/>
    </location>
</feature>
<name>A0ABN9RMH4_9DINO</name>
<protein>
    <submittedName>
        <fullName evidence="2">Uncharacterized protein</fullName>
    </submittedName>
</protein>
<evidence type="ECO:0000313" key="3">
    <source>
        <dbReference type="Proteomes" id="UP001189429"/>
    </source>
</evidence>
<keyword evidence="1" id="KW-0732">Signal</keyword>
<dbReference type="EMBL" id="CAUYUJ010007013">
    <property type="protein sequence ID" value="CAK0819313.1"/>
    <property type="molecule type" value="Genomic_DNA"/>
</dbReference>
<keyword evidence="3" id="KW-1185">Reference proteome</keyword>
<feature type="chain" id="PRO_5045674203" evidence="1">
    <location>
        <begin position="26"/>
        <end position="181"/>
    </location>
</feature>
<evidence type="ECO:0000313" key="2">
    <source>
        <dbReference type="EMBL" id="CAK0819313.1"/>
    </source>
</evidence>
<feature type="signal peptide" evidence="1">
    <location>
        <begin position="1"/>
        <end position="25"/>
    </location>
</feature>
<accession>A0ABN9RMH4</accession>
<proteinExistence type="predicted"/>